<gene>
    <name evidence="2" type="ORF">CALMAC_LOCUS18838</name>
</gene>
<proteinExistence type="predicted"/>
<keyword evidence="3" id="KW-1185">Reference proteome</keyword>
<reference evidence="2 3" key="1">
    <citation type="submission" date="2019-01" db="EMBL/GenBank/DDBJ databases">
        <authorList>
            <person name="Sayadi A."/>
        </authorList>
    </citation>
    <scope>NUCLEOTIDE SEQUENCE [LARGE SCALE GENOMIC DNA]</scope>
</reference>
<protein>
    <submittedName>
        <fullName evidence="2">Uncharacterized protein</fullName>
    </submittedName>
</protein>
<dbReference type="Proteomes" id="UP000410492">
    <property type="component" value="Unassembled WGS sequence"/>
</dbReference>
<evidence type="ECO:0000256" key="1">
    <source>
        <dbReference type="SAM" id="MobiDB-lite"/>
    </source>
</evidence>
<accession>A0A653DMI6</accession>
<evidence type="ECO:0000313" key="3">
    <source>
        <dbReference type="Proteomes" id="UP000410492"/>
    </source>
</evidence>
<dbReference type="EMBL" id="CAACVG010013173">
    <property type="protein sequence ID" value="VEN61426.1"/>
    <property type="molecule type" value="Genomic_DNA"/>
</dbReference>
<organism evidence="2 3">
    <name type="scientific">Callosobruchus maculatus</name>
    <name type="common">Southern cowpea weevil</name>
    <name type="synonym">Pulse bruchid</name>
    <dbReference type="NCBI Taxonomy" id="64391"/>
    <lineage>
        <taxon>Eukaryota</taxon>
        <taxon>Metazoa</taxon>
        <taxon>Ecdysozoa</taxon>
        <taxon>Arthropoda</taxon>
        <taxon>Hexapoda</taxon>
        <taxon>Insecta</taxon>
        <taxon>Pterygota</taxon>
        <taxon>Neoptera</taxon>
        <taxon>Endopterygota</taxon>
        <taxon>Coleoptera</taxon>
        <taxon>Polyphaga</taxon>
        <taxon>Cucujiformia</taxon>
        <taxon>Chrysomeloidea</taxon>
        <taxon>Chrysomelidae</taxon>
        <taxon>Bruchinae</taxon>
        <taxon>Bruchini</taxon>
        <taxon>Callosobruchus</taxon>
    </lineage>
</organism>
<feature type="region of interest" description="Disordered" evidence="1">
    <location>
        <begin position="1"/>
        <end position="20"/>
    </location>
</feature>
<dbReference type="AlphaFoldDB" id="A0A653DMI6"/>
<sequence>MGLHPVRVARGSSGGAYRNR</sequence>
<evidence type="ECO:0000313" key="2">
    <source>
        <dbReference type="EMBL" id="VEN61426.1"/>
    </source>
</evidence>
<name>A0A653DMI6_CALMS</name>